<accession>D8TZ45</accession>
<dbReference type="KEGG" id="vcn:VOLCADRAFT_117895"/>
<dbReference type="GeneID" id="9615845"/>
<dbReference type="EMBL" id="GL378346">
    <property type="protein sequence ID" value="EFJ47116.1"/>
    <property type="molecule type" value="Genomic_DNA"/>
</dbReference>
<dbReference type="Proteomes" id="UP000001058">
    <property type="component" value="Unassembled WGS sequence"/>
</dbReference>
<name>D8TZ45_VOLCA</name>
<feature type="region of interest" description="Disordered" evidence="1">
    <location>
        <begin position="361"/>
        <end position="418"/>
    </location>
</feature>
<organism evidence="3">
    <name type="scientific">Volvox carteri f. nagariensis</name>
    <dbReference type="NCBI Taxonomy" id="3068"/>
    <lineage>
        <taxon>Eukaryota</taxon>
        <taxon>Viridiplantae</taxon>
        <taxon>Chlorophyta</taxon>
        <taxon>core chlorophytes</taxon>
        <taxon>Chlorophyceae</taxon>
        <taxon>CS clade</taxon>
        <taxon>Chlamydomonadales</taxon>
        <taxon>Volvocaceae</taxon>
        <taxon>Volvox</taxon>
    </lineage>
</organism>
<dbReference type="AlphaFoldDB" id="D8TZ45"/>
<protein>
    <submittedName>
        <fullName evidence="2">Uncharacterized protein</fullName>
    </submittedName>
</protein>
<gene>
    <name evidence="2" type="ORF">VOLCADRAFT_117895</name>
</gene>
<evidence type="ECO:0000313" key="3">
    <source>
        <dbReference type="Proteomes" id="UP000001058"/>
    </source>
</evidence>
<sequence length="418" mass="44293">MARRGSAPSTAAVGPRVASGPRKLTHSQLAAQLHGQLTDVLRMEWRRIKTSNLGVLSGTAVVEELLLRRIRSWCSELHMLAISSPTASYKLGKLCQSMEGTELQQLLVMFDQTGHPDLSDFVRVLVFNTADPAAKEAVGDLRALRGIKSAGRRARSTPSTSGSSRRRAPPVLLPTPRTVSHEPDDPASLRFAGLLPEGHRLVAGAHAAAERRRQREEDERRAAEAREARARARFEAAGGRRRLGLHCDRRLSDSSSWSSVLRSRSDKQELLPYYLADVEEQWRRTVATRVPAEGVYDSVIMSHEALPVYESMPDAALVRREAEEAAAAPPSRHGLAAGSVNARAAQPFSGLFNTFGSGGGAAGGGGGGRPNGGSGTAAAASGPRRITSGRPGSGRGPQLLPPGGDHSSTSTAGGGPPS</sequence>
<dbReference type="InParanoid" id="D8TZ45"/>
<feature type="region of interest" description="Disordered" evidence="1">
    <location>
        <begin position="1"/>
        <end position="25"/>
    </location>
</feature>
<evidence type="ECO:0000256" key="1">
    <source>
        <dbReference type="SAM" id="MobiDB-lite"/>
    </source>
</evidence>
<dbReference type="OrthoDB" id="552468at2759"/>
<feature type="region of interest" description="Disordered" evidence="1">
    <location>
        <begin position="205"/>
        <end position="224"/>
    </location>
</feature>
<reference evidence="2 3" key="1">
    <citation type="journal article" date="2010" name="Science">
        <title>Genomic analysis of organismal complexity in the multicellular green alga Volvox carteri.</title>
        <authorList>
            <person name="Prochnik S.E."/>
            <person name="Umen J."/>
            <person name="Nedelcu A.M."/>
            <person name="Hallmann A."/>
            <person name="Miller S.M."/>
            <person name="Nishii I."/>
            <person name="Ferris P."/>
            <person name="Kuo A."/>
            <person name="Mitros T."/>
            <person name="Fritz-Laylin L.K."/>
            <person name="Hellsten U."/>
            <person name="Chapman J."/>
            <person name="Simakov O."/>
            <person name="Rensing S.A."/>
            <person name="Terry A."/>
            <person name="Pangilinan J."/>
            <person name="Kapitonov V."/>
            <person name="Jurka J."/>
            <person name="Salamov A."/>
            <person name="Shapiro H."/>
            <person name="Schmutz J."/>
            <person name="Grimwood J."/>
            <person name="Lindquist E."/>
            <person name="Lucas S."/>
            <person name="Grigoriev I.V."/>
            <person name="Schmitt R."/>
            <person name="Kirk D."/>
            <person name="Rokhsar D.S."/>
        </authorList>
    </citation>
    <scope>NUCLEOTIDE SEQUENCE [LARGE SCALE GENOMIC DNA]</scope>
    <source>
        <strain evidence="3">f. Nagariensis / Eve</strain>
    </source>
</reference>
<evidence type="ECO:0000313" key="2">
    <source>
        <dbReference type="EMBL" id="EFJ47116.1"/>
    </source>
</evidence>
<feature type="compositionally biased region" description="Basic and acidic residues" evidence="1">
    <location>
        <begin position="208"/>
        <end position="224"/>
    </location>
</feature>
<feature type="non-terminal residue" evidence="2">
    <location>
        <position position="418"/>
    </location>
</feature>
<feature type="compositionally biased region" description="Gly residues" evidence="1">
    <location>
        <begin position="361"/>
        <end position="375"/>
    </location>
</feature>
<feature type="region of interest" description="Disordered" evidence="1">
    <location>
        <begin position="149"/>
        <end position="187"/>
    </location>
</feature>
<proteinExistence type="predicted"/>
<keyword evidence="3" id="KW-1185">Reference proteome</keyword>
<dbReference type="RefSeq" id="XP_002951665.1">
    <property type="nucleotide sequence ID" value="XM_002951619.1"/>
</dbReference>